<dbReference type="AlphaFoldDB" id="A0A926JQE8"/>
<sequence>MSKEQELSIPDEVVIGKIYFIRDQKVMLDRDLAALYGVETRVLKQAVKRNMKRFPEDFMFKMTKAEFESWRSQFVTSKADQKGLRYAPFCFTEQGVTMLSCILNSDRAIAVNIRIIRVFTKLRQNLTDTLSLKLEIEEIKKKLSNQSKNIGLVFSYLDELMEKKENATFRPRVGFKAGRD</sequence>
<organism evidence="2 3">
    <name type="scientific">Sinomicrobium weinanense</name>
    <dbReference type="NCBI Taxonomy" id="2842200"/>
    <lineage>
        <taxon>Bacteria</taxon>
        <taxon>Pseudomonadati</taxon>
        <taxon>Bacteroidota</taxon>
        <taxon>Flavobacteriia</taxon>
        <taxon>Flavobacteriales</taxon>
        <taxon>Flavobacteriaceae</taxon>
        <taxon>Sinomicrobium</taxon>
    </lineage>
</organism>
<dbReference type="Proteomes" id="UP000653730">
    <property type="component" value="Unassembled WGS sequence"/>
</dbReference>
<comment type="caution">
    <text evidence="2">The sequence shown here is derived from an EMBL/GenBank/DDBJ whole genome shotgun (WGS) entry which is preliminary data.</text>
</comment>
<keyword evidence="3" id="KW-1185">Reference proteome</keyword>
<dbReference type="Pfam" id="PF10543">
    <property type="entry name" value="ORF6N"/>
    <property type="match status" value="1"/>
</dbReference>
<dbReference type="InterPro" id="IPR018873">
    <property type="entry name" value="KilA-N_DNA-bd_domain"/>
</dbReference>
<dbReference type="EMBL" id="JACVDC010000010">
    <property type="protein sequence ID" value="MBC9795469.1"/>
    <property type="molecule type" value="Genomic_DNA"/>
</dbReference>
<reference evidence="2 3" key="1">
    <citation type="submission" date="2020-09" db="EMBL/GenBank/DDBJ databases">
        <title>Sinomicrobium weinanense sp. nov., a halophilic bacteria isolated from saline-alkali soil.</title>
        <authorList>
            <person name="Wu P."/>
            <person name="Ren H."/>
            <person name="Mei Y."/>
            <person name="Liang Y."/>
            <person name="Chen Z."/>
        </authorList>
    </citation>
    <scope>NUCLEOTIDE SEQUENCE [LARGE SCALE GENOMIC DNA]</scope>
    <source>
        <strain evidence="2 3">FJxs</strain>
    </source>
</reference>
<protein>
    <submittedName>
        <fullName evidence="2">ORF6N domain-containing protein</fullName>
    </submittedName>
</protein>
<evidence type="ECO:0000313" key="2">
    <source>
        <dbReference type="EMBL" id="MBC9795469.1"/>
    </source>
</evidence>
<proteinExistence type="predicted"/>
<name>A0A926JQE8_9FLAO</name>
<feature type="domain" description="KilA-N DNA-binding" evidence="1">
    <location>
        <begin position="17"/>
        <end position="101"/>
    </location>
</feature>
<evidence type="ECO:0000259" key="1">
    <source>
        <dbReference type="Pfam" id="PF10543"/>
    </source>
</evidence>
<dbReference type="RefSeq" id="WP_187964622.1">
    <property type="nucleotide sequence ID" value="NZ_JACVDC010000010.1"/>
</dbReference>
<gene>
    <name evidence="2" type="ORF">IBL28_05805</name>
</gene>
<accession>A0A926JQE8</accession>
<evidence type="ECO:0000313" key="3">
    <source>
        <dbReference type="Proteomes" id="UP000653730"/>
    </source>
</evidence>